<evidence type="ECO:0000313" key="1">
    <source>
        <dbReference type="EMBL" id="MFC6671383.1"/>
    </source>
</evidence>
<dbReference type="PANTHER" id="PTHR36510:SF3">
    <property type="entry name" value="CONSERVED PROTEIN"/>
    <property type="match status" value="1"/>
</dbReference>
<dbReference type="PANTHER" id="PTHR36510">
    <property type="entry name" value="GLUTAMATE--CYSTEINE LIGASE 2-RELATED"/>
    <property type="match status" value="1"/>
</dbReference>
<evidence type="ECO:0008006" key="3">
    <source>
        <dbReference type="Google" id="ProtNLM"/>
    </source>
</evidence>
<evidence type="ECO:0000313" key="2">
    <source>
        <dbReference type="Proteomes" id="UP001596422"/>
    </source>
</evidence>
<reference evidence="2" key="1">
    <citation type="journal article" date="2019" name="Int. J. Syst. Evol. Microbiol.">
        <title>The Global Catalogue of Microorganisms (GCM) 10K type strain sequencing project: providing services to taxonomists for standard genome sequencing and annotation.</title>
        <authorList>
            <consortium name="The Broad Institute Genomics Platform"/>
            <consortium name="The Broad Institute Genome Sequencing Center for Infectious Disease"/>
            <person name="Wu L."/>
            <person name="Ma J."/>
        </authorList>
    </citation>
    <scope>NUCLEOTIDE SEQUENCE [LARGE SCALE GENOMIC DNA]</scope>
    <source>
        <strain evidence="2">NBRC 111756</strain>
    </source>
</reference>
<dbReference type="InterPro" id="IPR050141">
    <property type="entry name" value="GCL_type2/YbdK_subfam"/>
</dbReference>
<comment type="caution">
    <text evidence="1">The sequence shown here is derived from an EMBL/GenBank/DDBJ whole genome shotgun (WGS) entry which is preliminary data.</text>
</comment>
<dbReference type="SUPFAM" id="SSF55931">
    <property type="entry name" value="Glutamine synthetase/guanido kinase"/>
    <property type="match status" value="1"/>
</dbReference>
<dbReference type="Gene3D" id="3.30.590.20">
    <property type="match status" value="1"/>
</dbReference>
<dbReference type="EMBL" id="JBHSWE010000001">
    <property type="protein sequence ID" value="MFC6671383.1"/>
    <property type="molecule type" value="Genomic_DNA"/>
</dbReference>
<protein>
    <recommendedName>
        <fullName evidence="3">Glutamate--cysteine ligase</fullName>
    </recommendedName>
</protein>
<dbReference type="Proteomes" id="UP001596422">
    <property type="component" value="Unassembled WGS sequence"/>
</dbReference>
<sequence>MLHPPILPICNDGEDALAQVRDGAVPGLQELRLHHGTVWSWNRVIYDDAGDGHLRVEMRALPAGPTPCDMMANAALLVGLAEGLRDEIRELMPALPFPMLSHNFYRAAEHGINARLLWPSFSDRRLVELSATELVRNLLPLAQRGLERIGIAPAERDGYIELVRNRLERGRTGATWQLDQVARLSRRLSRQRALKTMLECYRANAGVNRPVAEWTDIR</sequence>
<dbReference type="RefSeq" id="WP_379909896.1">
    <property type="nucleotide sequence ID" value="NZ_JBHSWE010000001.1"/>
</dbReference>
<name>A0ABW2A1L9_9GAMM</name>
<accession>A0ABW2A1L9</accession>
<dbReference type="InterPro" id="IPR014746">
    <property type="entry name" value="Gln_synth/guanido_kin_cat_dom"/>
</dbReference>
<keyword evidence="2" id="KW-1185">Reference proteome</keyword>
<organism evidence="1 2">
    <name type="scientific">Marinobacterium aestuariivivens</name>
    <dbReference type="NCBI Taxonomy" id="1698799"/>
    <lineage>
        <taxon>Bacteria</taxon>
        <taxon>Pseudomonadati</taxon>
        <taxon>Pseudomonadota</taxon>
        <taxon>Gammaproteobacteria</taxon>
        <taxon>Oceanospirillales</taxon>
        <taxon>Oceanospirillaceae</taxon>
        <taxon>Marinobacterium</taxon>
    </lineage>
</organism>
<gene>
    <name evidence="1" type="ORF">ACFQDL_15865</name>
</gene>
<proteinExistence type="predicted"/>